<sequence length="94" mass="10539">MRYYFESIVDRVPIVAKVLNMSANQKPTAGNTSAMQPYDKISEESAHKVSAPSEGHKPDMSNHVSQQLQKLSHIQFDDFRGHDLGIPLKPPPRP</sequence>
<dbReference type="Proteomes" id="UP000008281">
    <property type="component" value="Unassembled WGS sequence"/>
</dbReference>
<accession>E3LDK2</accession>
<proteinExistence type="predicted"/>
<dbReference type="EMBL" id="DS268407">
    <property type="protein sequence ID" value="EFO82564.1"/>
    <property type="molecule type" value="Genomic_DNA"/>
</dbReference>
<organism evidence="3">
    <name type="scientific">Caenorhabditis remanei</name>
    <name type="common">Caenorhabditis vulgaris</name>
    <dbReference type="NCBI Taxonomy" id="31234"/>
    <lineage>
        <taxon>Eukaryota</taxon>
        <taxon>Metazoa</taxon>
        <taxon>Ecdysozoa</taxon>
        <taxon>Nematoda</taxon>
        <taxon>Chromadorea</taxon>
        <taxon>Rhabditida</taxon>
        <taxon>Rhabditina</taxon>
        <taxon>Rhabditomorpha</taxon>
        <taxon>Rhabditoidea</taxon>
        <taxon>Rhabditidae</taxon>
        <taxon>Peloderinae</taxon>
        <taxon>Caenorhabditis</taxon>
    </lineage>
</organism>
<feature type="compositionally biased region" description="Polar residues" evidence="1">
    <location>
        <begin position="23"/>
        <end position="35"/>
    </location>
</feature>
<keyword evidence="3" id="KW-1185">Reference proteome</keyword>
<feature type="region of interest" description="Disordered" evidence="1">
    <location>
        <begin position="23"/>
        <end position="72"/>
    </location>
</feature>
<dbReference type="OrthoDB" id="10505815at2759"/>
<gene>
    <name evidence="2" type="ORF">CRE_00636</name>
</gene>
<protein>
    <submittedName>
        <fullName evidence="2">Uncharacterized protein</fullName>
    </submittedName>
</protein>
<name>E3LDK2_CAERE</name>
<dbReference type="CTD" id="9823851"/>
<dbReference type="RefSeq" id="XP_003117966.2">
    <property type="nucleotide sequence ID" value="XM_003117918.2"/>
</dbReference>
<dbReference type="HOGENOM" id="CLU_2388294_0_0_1"/>
<evidence type="ECO:0000256" key="1">
    <source>
        <dbReference type="SAM" id="MobiDB-lite"/>
    </source>
</evidence>
<dbReference type="InParanoid" id="E3LDK2"/>
<reference evidence="2" key="1">
    <citation type="submission" date="2007-07" db="EMBL/GenBank/DDBJ databases">
        <title>PCAP assembly of the Caenorhabditis remanei genome.</title>
        <authorList>
            <consortium name="The Caenorhabditis remanei Sequencing Consortium"/>
            <person name="Wilson R.K."/>
        </authorList>
    </citation>
    <scope>NUCLEOTIDE SEQUENCE [LARGE SCALE GENOMIC DNA]</scope>
    <source>
        <strain evidence="2">PB4641</strain>
    </source>
</reference>
<dbReference type="AlphaFoldDB" id="E3LDK2"/>
<evidence type="ECO:0000313" key="3">
    <source>
        <dbReference type="Proteomes" id="UP000008281"/>
    </source>
</evidence>
<dbReference type="GeneID" id="9823851"/>
<feature type="compositionally biased region" description="Polar residues" evidence="1">
    <location>
        <begin position="62"/>
        <end position="72"/>
    </location>
</feature>
<evidence type="ECO:0000313" key="2">
    <source>
        <dbReference type="EMBL" id="EFO82564.1"/>
    </source>
</evidence>
<dbReference type="KEGG" id="crq:GCK72_024567"/>